<feature type="transmembrane region" description="Helical" evidence="1">
    <location>
        <begin position="31"/>
        <end position="49"/>
    </location>
</feature>
<evidence type="ECO:0000313" key="2">
    <source>
        <dbReference type="EMBL" id="KIG19248.1"/>
    </source>
</evidence>
<dbReference type="Proteomes" id="UP000031599">
    <property type="component" value="Unassembled WGS sequence"/>
</dbReference>
<accession>A0A0C2A760</accession>
<name>A0A0C2A760_9BACT</name>
<evidence type="ECO:0000313" key="3">
    <source>
        <dbReference type="Proteomes" id="UP000031599"/>
    </source>
</evidence>
<organism evidence="2 3">
    <name type="scientific">Enhygromyxa salina</name>
    <dbReference type="NCBI Taxonomy" id="215803"/>
    <lineage>
        <taxon>Bacteria</taxon>
        <taxon>Pseudomonadati</taxon>
        <taxon>Myxococcota</taxon>
        <taxon>Polyangia</taxon>
        <taxon>Nannocystales</taxon>
        <taxon>Nannocystaceae</taxon>
        <taxon>Enhygromyxa</taxon>
    </lineage>
</organism>
<proteinExistence type="predicted"/>
<gene>
    <name evidence="2" type="ORF">DB30_03804</name>
</gene>
<protein>
    <submittedName>
        <fullName evidence="2">Uncharacterized protein</fullName>
    </submittedName>
</protein>
<keyword evidence="1" id="KW-0812">Transmembrane</keyword>
<reference evidence="2 3" key="1">
    <citation type="submission" date="2014-12" db="EMBL/GenBank/DDBJ databases">
        <title>Genome assembly of Enhygromyxa salina DSM 15201.</title>
        <authorList>
            <person name="Sharma G."/>
            <person name="Subramanian S."/>
        </authorList>
    </citation>
    <scope>NUCLEOTIDE SEQUENCE [LARGE SCALE GENOMIC DNA]</scope>
    <source>
        <strain evidence="2 3">DSM 15201</strain>
    </source>
</reference>
<feature type="transmembrane region" description="Helical" evidence="1">
    <location>
        <begin position="55"/>
        <end position="74"/>
    </location>
</feature>
<keyword evidence="1" id="KW-0472">Membrane</keyword>
<evidence type="ECO:0000256" key="1">
    <source>
        <dbReference type="SAM" id="Phobius"/>
    </source>
</evidence>
<dbReference type="AlphaFoldDB" id="A0A0C2A760"/>
<keyword evidence="1" id="KW-1133">Transmembrane helix</keyword>
<sequence length="97" mass="10961">MSKHLQRLEAPTKPQRGILPSMSWWNRAENWRMIAVPFALAMGIMLLVVSALNLTWWAAGALAASIAYLSLGVVERCIRHVVGRKPTREPEQPRRNS</sequence>
<dbReference type="EMBL" id="JMCC02000003">
    <property type="protein sequence ID" value="KIG19248.1"/>
    <property type="molecule type" value="Genomic_DNA"/>
</dbReference>
<comment type="caution">
    <text evidence="2">The sequence shown here is derived from an EMBL/GenBank/DDBJ whole genome shotgun (WGS) entry which is preliminary data.</text>
</comment>